<name>A0A9D4LSE7_DREPO</name>
<organism evidence="1 2">
    <name type="scientific">Dreissena polymorpha</name>
    <name type="common">Zebra mussel</name>
    <name type="synonym">Mytilus polymorpha</name>
    <dbReference type="NCBI Taxonomy" id="45954"/>
    <lineage>
        <taxon>Eukaryota</taxon>
        <taxon>Metazoa</taxon>
        <taxon>Spiralia</taxon>
        <taxon>Lophotrochozoa</taxon>
        <taxon>Mollusca</taxon>
        <taxon>Bivalvia</taxon>
        <taxon>Autobranchia</taxon>
        <taxon>Heteroconchia</taxon>
        <taxon>Euheterodonta</taxon>
        <taxon>Imparidentia</taxon>
        <taxon>Neoheterodontei</taxon>
        <taxon>Myida</taxon>
        <taxon>Dreissenoidea</taxon>
        <taxon>Dreissenidae</taxon>
        <taxon>Dreissena</taxon>
    </lineage>
</organism>
<evidence type="ECO:0000313" key="1">
    <source>
        <dbReference type="EMBL" id="KAH3862953.1"/>
    </source>
</evidence>
<comment type="caution">
    <text evidence="1">The sequence shown here is derived from an EMBL/GenBank/DDBJ whole genome shotgun (WGS) entry which is preliminary data.</text>
</comment>
<accession>A0A9D4LSE7</accession>
<dbReference type="EMBL" id="JAIWYP010000002">
    <property type="protein sequence ID" value="KAH3862953.1"/>
    <property type="molecule type" value="Genomic_DNA"/>
</dbReference>
<proteinExistence type="predicted"/>
<reference evidence="1" key="2">
    <citation type="submission" date="2020-11" db="EMBL/GenBank/DDBJ databases">
        <authorList>
            <person name="McCartney M.A."/>
            <person name="Auch B."/>
            <person name="Kono T."/>
            <person name="Mallez S."/>
            <person name="Becker A."/>
            <person name="Gohl D.M."/>
            <person name="Silverstein K.A.T."/>
            <person name="Koren S."/>
            <person name="Bechman K.B."/>
            <person name="Herman A."/>
            <person name="Abrahante J.E."/>
            <person name="Garbe J."/>
        </authorList>
    </citation>
    <scope>NUCLEOTIDE SEQUENCE</scope>
    <source>
        <strain evidence="1">Duluth1</strain>
        <tissue evidence="1">Whole animal</tissue>
    </source>
</reference>
<reference evidence="1" key="1">
    <citation type="journal article" date="2019" name="bioRxiv">
        <title>The Genome of the Zebra Mussel, Dreissena polymorpha: A Resource for Invasive Species Research.</title>
        <authorList>
            <person name="McCartney M.A."/>
            <person name="Auch B."/>
            <person name="Kono T."/>
            <person name="Mallez S."/>
            <person name="Zhang Y."/>
            <person name="Obille A."/>
            <person name="Becker A."/>
            <person name="Abrahante J.E."/>
            <person name="Garbe J."/>
            <person name="Badalamenti J.P."/>
            <person name="Herman A."/>
            <person name="Mangelson H."/>
            <person name="Liachko I."/>
            <person name="Sullivan S."/>
            <person name="Sone E.D."/>
            <person name="Koren S."/>
            <person name="Silverstein K.A.T."/>
            <person name="Beckman K.B."/>
            <person name="Gohl D.M."/>
        </authorList>
    </citation>
    <scope>NUCLEOTIDE SEQUENCE</scope>
    <source>
        <strain evidence="1">Duluth1</strain>
        <tissue evidence="1">Whole animal</tissue>
    </source>
</reference>
<sequence length="126" mass="14476">MIYGTQLIQNTFLNKFCHTASSTVIFIGTAPDISNLQLSINVEVKRPIDDNELQVYCDFNPSANTDYYYKVAWAMSQNSISTHELHLSERVQYLSKNDFRLKTMMTEKHLKRFGLGLTVSISIFVD</sequence>
<dbReference type="AlphaFoldDB" id="A0A9D4LSE7"/>
<evidence type="ECO:0000313" key="2">
    <source>
        <dbReference type="Proteomes" id="UP000828390"/>
    </source>
</evidence>
<gene>
    <name evidence="1" type="ORF">DPMN_025928</name>
</gene>
<dbReference type="Proteomes" id="UP000828390">
    <property type="component" value="Unassembled WGS sequence"/>
</dbReference>
<protein>
    <submittedName>
        <fullName evidence="1">Uncharacterized protein</fullName>
    </submittedName>
</protein>
<keyword evidence="2" id="KW-1185">Reference proteome</keyword>